<reference evidence="4" key="4">
    <citation type="submission" date="2025-09" db="UniProtKB">
        <authorList>
            <consortium name="Ensembl"/>
        </authorList>
    </citation>
    <scope>IDENTIFICATION</scope>
    <source>
        <strain evidence="4">JP 163 A</strain>
    </source>
</reference>
<dbReference type="Ensembl" id="ENSXMAT00000017792.2">
    <property type="protein sequence ID" value="ENSXMAP00000017767.2"/>
    <property type="gene ID" value="ENSXMAG00000017728.2"/>
</dbReference>
<sequence>MYFEENGTFTVNMAMGTVTVFEQEHFQGKCPEFMTATWTTSAPSDCHIHHSHLQLGGFERHDCQGQLFILERGEYPNRVANAGSLSYHTERFMSIRPIYCFPQSNRMMIFERENFIRPCRPWAGSCSRSAPCMCRADFVCYEYPGYRGQQYIMEYIRHCGALYRDQQQVELEPKNP</sequence>
<evidence type="ECO:0000313" key="5">
    <source>
        <dbReference type="Proteomes" id="UP000002852"/>
    </source>
</evidence>
<evidence type="ECO:0000256" key="1">
    <source>
        <dbReference type="ARBA" id="ARBA00009646"/>
    </source>
</evidence>
<feature type="domain" description="Beta/gamma crystallin 'Greek key'" evidence="3">
    <location>
        <begin position="106"/>
        <end position="165"/>
    </location>
</feature>
<proteinExistence type="inferred from homology"/>
<evidence type="ECO:0000313" key="4">
    <source>
        <dbReference type="Ensembl" id="ENSXMAP00000017767.2"/>
    </source>
</evidence>
<protein>
    <recommendedName>
        <fullName evidence="3">Beta/gamma crystallin 'Greek key' domain-containing protein</fullName>
    </recommendedName>
</protein>
<keyword evidence="2" id="KW-0677">Repeat</keyword>
<dbReference type="GeneTree" id="ENSGT00940000165124"/>
<evidence type="ECO:0000259" key="3">
    <source>
        <dbReference type="SMART" id="SM00247"/>
    </source>
</evidence>
<dbReference type="Gene3D" id="2.60.20.10">
    <property type="entry name" value="Crystallins"/>
    <property type="match status" value="1"/>
</dbReference>
<dbReference type="InterPro" id="IPR011024">
    <property type="entry name" value="G_crystallin-like"/>
</dbReference>
<reference evidence="4" key="3">
    <citation type="submission" date="2025-08" db="UniProtKB">
        <authorList>
            <consortium name="Ensembl"/>
        </authorList>
    </citation>
    <scope>IDENTIFICATION</scope>
    <source>
        <strain evidence="4">JP 163 A</strain>
    </source>
</reference>
<comment type="similarity">
    <text evidence="1">Belongs to the beta/gamma-crystallin family.</text>
</comment>
<dbReference type="Pfam" id="PF00030">
    <property type="entry name" value="Crystall"/>
    <property type="match status" value="1"/>
</dbReference>
<keyword evidence="5" id="KW-1185">Reference proteome</keyword>
<dbReference type="Proteomes" id="UP000002852">
    <property type="component" value="Unassembled WGS sequence"/>
</dbReference>
<evidence type="ECO:0000256" key="2">
    <source>
        <dbReference type="ARBA" id="ARBA00022737"/>
    </source>
</evidence>
<dbReference type="OMA" id="YITECER"/>
<reference evidence="5" key="1">
    <citation type="submission" date="2012-01" db="EMBL/GenBank/DDBJ databases">
        <authorList>
            <person name="Walter R."/>
            <person name="Schartl M."/>
            <person name="Warren W."/>
        </authorList>
    </citation>
    <scope>NUCLEOTIDE SEQUENCE [LARGE SCALE GENOMIC DNA]</scope>
    <source>
        <strain evidence="5">JP 163 A</strain>
    </source>
</reference>
<dbReference type="eggNOG" id="ENOG502RQR4">
    <property type="taxonomic scope" value="Eukaryota"/>
</dbReference>
<dbReference type="HOGENOM" id="CLU_081883_0_0_1"/>
<reference evidence="5" key="2">
    <citation type="journal article" date="2013" name="Nat. Genet.">
        <title>The genome of the platyfish, Xiphophorus maculatus, provides insights into evolutionary adaptation and several complex traits.</title>
        <authorList>
            <person name="Schartl M."/>
            <person name="Walter R.B."/>
            <person name="Shen Y."/>
            <person name="Garcia T."/>
            <person name="Catchen J."/>
            <person name="Amores A."/>
            <person name="Braasch I."/>
            <person name="Chalopin D."/>
            <person name="Volff J.N."/>
            <person name="Lesch K.P."/>
            <person name="Bisazza A."/>
            <person name="Minx P."/>
            <person name="Hillier L."/>
            <person name="Wilson R.K."/>
            <person name="Fuerstenberg S."/>
            <person name="Boore J."/>
            <person name="Searle S."/>
            <person name="Postlethwait J.H."/>
            <person name="Warren W.C."/>
        </authorList>
    </citation>
    <scope>NUCLEOTIDE SEQUENCE [LARGE SCALE GENOMIC DNA]</scope>
    <source>
        <strain evidence="5">JP 163 A</strain>
    </source>
</reference>
<accession>M4ATH2</accession>
<dbReference type="STRING" id="8083.ENSXMAP00000017767"/>
<name>M4ATH2_XIPMA</name>
<feature type="domain" description="Beta/gamma crystallin 'Greek key'" evidence="3">
    <location>
        <begin position="17"/>
        <end position="98"/>
    </location>
</feature>
<organism evidence="4 5">
    <name type="scientific">Xiphophorus maculatus</name>
    <name type="common">Southern platyfish</name>
    <name type="synonym">Platypoecilus maculatus</name>
    <dbReference type="NCBI Taxonomy" id="8083"/>
    <lineage>
        <taxon>Eukaryota</taxon>
        <taxon>Metazoa</taxon>
        <taxon>Chordata</taxon>
        <taxon>Craniata</taxon>
        <taxon>Vertebrata</taxon>
        <taxon>Euteleostomi</taxon>
        <taxon>Actinopterygii</taxon>
        <taxon>Neopterygii</taxon>
        <taxon>Teleostei</taxon>
        <taxon>Neoteleostei</taxon>
        <taxon>Acanthomorphata</taxon>
        <taxon>Ovalentaria</taxon>
        <taxon>Atherinomorphae</taxon>
        <taxon>Cyprinodontiformes</taxon>
        <taxon>Poeciliidae</taxon>
        <taxon>Poeciliinae</taxon>
        <taxon>Xiphophorus</taxon>
    </lineage>
</organism>
<dbReference type="InterPro" id="IPR001064">
    <property type="entry name" value="Beta/gamma_crystallin"/>
</dbReference>
<dbReference type="SMART" id="SM00247">
    <property type="entry name" value="XTALbg"/>
    <property type="match status" value="2"/>
</dbReference>
<dbReference type="InParanoid" id="M4ATH2"/>
<dbReference type="AlphaFoldDB" id="M4ATH2"/>
<dbReference type="SUPFAM" id="SSF49695">
    <property type="entry name" value="gamma-Crystallin-like"/>
    <property type="match status" value="1"/>
</dbReference>